<evidence type="ECO:0000256" key="9">
    <source>
        <dbReference type="RuleBase" id="RU361228"/>
    </source>
</evidence>
<evidence type="ECO:0000256" key="4">
    <source>
        <dbReference type="ARBA" id="ARBA00022695"/>
    </source>
</evidence>
<dbReference type="EMBL" id="CAJNOK010000344">
    <property type="protein sequence ID" value="CAF0746616.1"/>
    <property type="molecule type" value="Genomic_DNA"/>
</dbReference>
<dbReference type="Proteomes" id="UP000677228">
    <property type="component" value="Unassembled WGS sequence"/>
</dbReference>
<dbReference type="Gene3D" id="1.25.40.10">
    <property type="entry name" value="Tetratricopeptide repeat domain"/>
    <property type="match status" value="2"/>
</dbReference>
<feature type="repeat" description="TPR" evidence="8">
    <location>
        <begin position="356"/>
        <end position="389"/>
    </location>
</feature>
<dbReference type="GO" id="GO:0016779">
    <property type="term" value="F:nucleotidyltransferase activity"/>
    <property type="evidence" value="ECO:0007669"/>
    <property type="project" value="UniProtKB-KW"/>
</dbReference>
<evidence type="ECO:0000256" key="6">
    <source>
        <dbReference type="ARBA" id="ARBA00022803"/>
    </source>
</evidence>
<dbReference type="Pfam" id="PF01129">
    <property type="entry name" value="ART"/>
    <property type="match status" value="1"/>
</dbReference>
<keyword evidence="6 8" id="KW-0802">TPR repeat</keyword>
<comment type="catalytic activity">
    <reaction evidence="7 9">
        <text>L-arginyl-[protein] + NAD(+) = N(omega)-(ADP-D-ribosyl)-L-arginyl-[protein] + nicotinamide + H(+)</text>
        <dbReference type="Rhea" id="RHEA:19149"/>
        <dbReference type="Rhea" id="RHEA-COMP:10532"/>
        <dbReference type="Rhea" id="RHEA-COMP:15087"/>
        <dbReference type="ChEBI" id="CHEBI:15378"/>
        <dbReference type="ChEBI" id="CHEBI:17154"/>
        <dbReference type="ChEBI" id="CHEBI:29965"/>
        <dbReference type="ChEBI" id="CHEBI:57540"/>
        <dbReference type="ChEBI" id="CHEBI:142554"/>
        <dbReference type="EC" id="2.4.2.31"/>
    </reaction>
</comment>
<evidence type="ECO:0000256" key="2">
    <source>
        <dbReference type="ARBA" id="ARBA00022676"/>
    </source>
</evidence>
<sequence length="491" mass="56657">MPTNIEKAKRELTTIWRQVSGGNEQEEKIIREFETDYESKPSVWWYSKYYFLYSTLNKALREHNIDMIFAMRFFLVDLLRQLQGLHGNSHHNSTNEQIHFVYRGQSMSPKELNVIRASQGKLVTFNSFVSATANLKVASAFAASCDPVLPHVLLEFKIDTSLSGTKSYANISAYSNHPDEEEVLIMLGLIFRIDKVEYAEDEKRWEVKLSLRSENDFELKDLVKQMKDEVGDQIVSLGFLLYRQGEYEKAKQFFERLLVEEKYLSIIDIAQCSVGLGVVTLEMNLYDAALKHLRIALSLWETLRDNVEIKGVREAIAGAYYAIGLVQLQKNEPELALSMQKMALDIYFPLNHPRLSNVYQAIASIYFNKNKFTKAIHYYEKSIEVNRKNNLPGNHSNFGNNYMNMGKAYAMIYKINQAYTCLTKADNIFIKSLPPKHPSILKAKGSMAAMREMLTLLEDYNLTEDHLPILIDHMQIFLPELIQPLTSYLNF</sequence>
<keyword evidence="9" id="KW-0521">NADP</keyword>
<name>A0A8S2CRQ3_9BILA</name>
<keyword evidence="4" id="KW-0548">Nucleotidyltransferase</keyword>
<gene>
    <name evidence="10" type="ORF">OVA965_LOCUS1763</name>
    <name evidence="11" type="ORF">TMI583_LOCUS1763</name>
</gene>
<evidence type="ECO:0000313" key="11">
    <source>
        <dbReference type="EMBL" id="CAF3524722.1"/>
    </source>
</evidence>
<keyword evidence="5" id="KW-0677">Repeat</keyword>
<dbReference type="GO" id="GO:0106274">
    <property type="term" value="F:NAD+-protein-arginine ADP-ribosyltransferase activity"/>
    <property type="evidence" value="ECO:0007669"/>
    <property type="project" value="UniProtKB-EC"/>
</dbReference>
<dbReference type="PANTHER" id="PTHR45641">
    <property type="entry name" value="TETRATRICOPEPTIDE REPEAT PROTEIN (AFU_ORTHOLOGUE AFUA_6G03870)"/>
    <property type="match status" value="1"/>
</dbReference>
<dbReference type="Gene3D" id="3.90.176.10">
    <property type="entry name" value="Toxin ADP-ribosyltransferase, Chain A, domain 1"/>
    <property type="match status" value="1"/>
</dbReference>
<keyword evidence="9" id="KW-0520">NAD</keyword>
<comment type="caution">
    <text evidence="10">The sequence shown here is derived from an EMBL/GenBank/DDBJ whole genome shotgun (WGS) entry which is preliminary data.</text>
</comment>
<dbReference type="Proteomes" id="UP000682733">
    <property type="component" value="Unassembled WGS sequence"/>
</dbReference>
<protein>
    <recommendedName>
        <fullName evidence="9">NAD(P)(+)--arginine ADP-ribosyltransferase</fullName>
        <ecNumber evidence="9">2.4.2.31</ecNumber>
    </recommendedName>
    <alternativeName>
        <fullName evidence="9">Mono(ADP-ribosyl)transferase</fullName>
    </alternativeName>
</protein>
<dbReference type="EMBL" id="CAJOBA010000344">
    <property type="protein sequence ID" value="CAF3524722.1"/>
    <property type="molecule type" value="Genomic_DNA"/>
</dbReference>
<dbReference type="AlphaFoldDB" id="A0A8S2CRQ3"/>
<keyword evidence="3 9" id="KW-0808">Transferase</keyword>
<dbReference type="PROSITE" id="PS50005">
    <property type="entry name" value="TPR"/>
    <property type="match status" value="1"/>
</dbReference>
<dbReference type="InterPro" id="IPR011990">
    <property type="entry name" value="TPR-like_helical_dom_sf"/>
</dbReference>
<dbReference type="InterPro" id="IPR019734">
    <property type="entry name" value="TPR_rpt"/>
</dbReference>
<reference evidence="10" key="1">
    <citation type="submission" date="2021-02" db="EMBL/GenBank/DDBJ databases">
        <authorList>
            <person name="Nowell W R."/>
        </authorList>
    </citation>
    <scope>NUCLEOTIDE SEQUENCE</scope>
</reference>
<dbReference type="SUPFAM" id="SSF48452">
    <property type="entry name" value="TPR-like"/>
    <property type="match status" value="1"/>
</dbReference>
<proteinExistence type="inferred from homology"/>
<evidence type="ECO:0000313" key="10">
    <source>
        <dbReference type="EMBL" id="CAF0746616.1"/>
    </source>
</evidence>
<evidence type="ECO:0000256" key="1">
    <source>
        <dbReference type="ARBA" id="ARBA00009558"/>
    </source>
</evidence>
<evidence type="ECO:0000256" key="5">
    <source>
        <dbReference type="ARBA" id="ARBA00022737"/>
    </source>
</evidence>
<accession>A0A8S2CRQ3</accession>
<dbReference type="Pfam" id="PF13181">
    <property type="entry name" value="TPR_8"/>
    <property type="match status" value="1"/>
</dbReference>
<comment type="similarity">
    <text evidence="1 9">Belongs to the Arg-specific ADP-ribosyltransferase family.</text>
</comment>
<evidence type="ECO:0000256" key="8">
    <source>
        <dbReference type="PROSITE-ProRule" id="PRU00339"/>
    </source>
</evidence>
<dbReference type="EC" id="2.4.2.31" evidence="9"/>
<dbReference type="PANTHER" id="PTHR45641:SF19">
    <property type="entry name" value="NEPHROCYSTIN-3"/>
    <property type="match status" value="1"/>
</dbReference>
<dbReference type="SMART" id="SM00028">
    <property type="entry name" value="TPR"/>
    <property type="match status" value="4"/>
</dbReference>
<dbReference type="SUPFAM" id="SSF56399">
    <property type="entry name" value="ADP-ribosylation"/>
    <property type="match status" value="1"/>
</dbReference>
<evidence type="ECO:0000313" key="12">
    <source>
        <dbReference type="Proteomes" id="UP000677228"/>
    </source>
</evidence>
<organism evidence="10 12">
    <name type="scientific">Didymodactylos carnosus</name>
    <dbReference type="NCBI Taxonomy" id="1234261"/>
    <lineage>
        <taxon>Eukaryota</taxon>
        <taxon>Metazoa</taxon>
        <taxon>Spiralia</taxon>
        <taxon>Gnathifera</taxon>
        <taxon>Rotifera</taxon>
        <taxon>Eurotatoria</taxon>
        <taxon>Bdelloidea</taxon>
        <taxon>Philodinida</taxon>
        <taxon>Philodinidae</taxon>
        <taxon>Didymodactylos</taxon>
    </lineage>
</organism>
<keyword evidence="2 9" id="KW-0328">Glycosyltransferase</keyword>
<evidence type="ECO:0000256" key="7">
    <source>
        <dbReference type="ARBA" id="ARBA00047597"/>
    </source>
</evidence>
<evidence type="ECO:0000256" key="3">
    <source>
        <dbReference type="ARBA" id="ARBA00022679"/>
    </source>
</evidence>
<dbReference type="PROSITE" id="PS51996">
    <property type="entry name" value="TR_MART"/>
    <property type="match status" value="1"/>
</dbReference>
<dbReference type="InterPro" id="IPR000768">
    <property type="entry name" value="ART"/>
</dbReference>